<proteinExistence type="predicted"/>
<dbReference type="Gene3D" id="2.60.120.10">
    <property type="entry name" value="Jelly Rolls"/>
    <property type="match status" value="1"/>
</dbReference>
<dbReference type="InterPro" id="IPR036390">
    <property type="entry name" value="WH_DNA-bd_sf"/>
</dbReference>
<dbReference type="InterPro" id="IPR014710">
    <property type="entry name" value="RmlC-like_jellyroll"/>
</dbReference>
<dbReference type="EMBL" id="AZHO01000009">
    <property type="protein sequence ID" value="KMT60356.1"/>
    <property type="molecule type" value="Genomic_DNA"/>
</dbReference>
<dbReference type="Proteomes" id="UP000052258">
    <property type="component" value="Unassembled WGS sequence"/>
</dbReference>
<dbReference type="RefSeq" id="WP_007475686.1">
    <property type="nucleotide sequence ID" value="NZ_KQ130612.1"/>
</dbReference>
<evidence type="ECO:0000313" key="2">
    <source>
        <dbReference type="EMBL" id="KMT60356.1"/>
    </source>
</evidence>
<protein>
    <submittedName>
        <fullName evidence="2">Putative cyclic nucleotide-binding proteins (Crp-like)</fullName>
    </submittedName>
</protein>
<gene>
    <name evidence="2" type="ORF">X560_0862</name>
</gene>
<dbReference type="PATRIC" id="fig|1430899.3.peg.887"/>
<dbReference type="InterPro" id="IPR018490">
    <property type="entry name" value="cNMP-bd_dom_sf"/>
</dbReference>
<keyword evidence="3" id="KW-1185">Reference proteome</keyword>
<reference evidence="2 3" key="1">
    <citation type="journal article" date="2015" name="Genome Biol. Evol.">
        <title>Comparative Genomics of Listeria Sensu Lato: Genus-Wide Differences in Evolutionary Dynamics and the Progressive Gain of Complex, Potentially Pathogenicity-Related Traits through Lateral Gene Transfer.</title>
        <authorList>
            <person name="Chiara M."/>
            <person name="Caruso M."/>
            <person name="D'Erchia A.M."/>
            <person name="Manzari C."/>
            <person name="Fraccalvieri R."/>
            <person name="Goffredo E."/>
            <person name="Latorre L."/>
            <person name="Miccolupo A."/>
            <person name="Padalino I."/>
            <person name="Santagada G."/>
            <person name="Chiocco D."/>
            <person name="Pesole G."/>
            <person name="Horner D.S."/>
            <person name="Parisi A."/>
        </authorList>
    </citation>
    <scope>NUCLEOTIDE SEQUENCE [LARGE SCALE GENOMIC DNA]</scope>
    <source>
        <strain evidence="2 3">1991</strain>
    </source>
</reference>
<organism evidence="2 3">
    <name type="scientific">Listeria fleischmannii 1991</name>
    <dbReference type="NCBI Taxonomy" id="1430899"/>
    <lineage>
        <taxon>Bacteria</taxon>
        <taxon>Bacillati</taxon>
        <taxon>Bacillota</taxon>
        <taxon>Bacilli</taxon>
        <taxon>Bacillales</taxon>
        <taxon>Listeriaceae</taxon>
        <taxon>Listeria</taxon>
    </lineage>
</organism>
<evidence type="ECO:0000256" key="1">
    <source>
        <dbReference type="ARBA" id="ARBA00023159"/>
    </source>
</evidence>
<keyword evidence="1" id="KW-0010">Activator</keyword>
<dbReference type="AlphaFoldDB" id="A0A0J8J7R2"/>
<dbReference type="SUPFAM" id="SSF51206">
    <property type="entry name" value="cAMP-binding domain-like"/>
    <property type="match status" value="1"/>
</dbReference>
<name>A0A0J8J7R2_9LIST</name>
<accession>A0A0J8J7R2</accession>
<comment type="caution">
    <text evidence="2">The sequence shown here is derived from an EMBL/GenBank/DDBJ whole genome shotgun (WGS) entry which is preliminary data.</text>
</comment>
<dbReference type="SUPFAM" id="SSF46785">
    <property type="entry name" value="Winged helix' DNA-binding domain"/>
    <property type="match status" value="1"/>
</dbReference>
<evidence type="ECO:0000313" key="3">
    <source>
        <dbReference type="Proteomes" id="UP000052258"/>
    </source>
</evidence>
<sequence>MENSFAYLYDTTVVQETFDNQNLFDIISCTEHKTLNLKRRQQIHVEKKIYYILKGKVMTSRNGVILAIDGENNFIGLESLFTEDLSRDTFFILENAVLLEFDTEEALYNLLSLQEGCVHLILQEKRRLEQLTRTYVCIHKKGKEKLQYALSYLAKEFGVATDKGILIPKCFNKSIISNFANLTMNSLKRILDTLEKEGWLEIENNCLIIREEHVDSYFNFFRTDVKHHLTRTN</sequence>